<comment type="caution">
    <text evidence="1">The sequence shown here is derived from an EMBL/GenBank/DDBJ whole genome shotgun (WGS) entry which is preliminary data.</text>
</comment>
<organism evidence="1 2">
    <name type="scientific">Acidithiobacillus thiooxidans</name>
    <name type="common">Thiobacillus thiooxidans</name>
    <dbReference type="NCBI Taxonomy" id="930"/>
    <lineage>
        <taxon>Bacteria</taxon>
        <taxon>Pseudomonadati</taxon>
        <taxon>Pseudomonadota</taxon>
        <taxon>Acidithiobacillia</taxon>
        <taxon>Acidithiobacillales</taxon>
        <taxon>Acidithiobacillaceae</taxon>
        <taxon>Acidithiobacillus</taxon>
    </lineage>
</organism>
<dbReference type="Proteomes" id="UP000094893">
    <property type="component" value="Unassembled WGS sequence"/>
</dbReference>
<accession>A0A1C2JLE2</accession>
<dbReference type="RefSeq" id="WP_024895188.1">
    <property type="nucleotide sequence ID" value="NZ_LWRZ01000089.1"/>
</dbReference>
<evidence type="ECO:0000313" key="1">
    <source>
        <dbReference type="EMBL" id="OCX69332.1"/>
    </source>
</evidence>
<reference evidence="1 2" key="1">
    <citation type="journal article" date="2016" name="Int. J. Mol. Sci.">
        <title>Comparative genomics of the extreme acidophile Acidithiobacillus thiooxidans reveals intraspecific divergence and niche adaptation.</title>
        <authorList>
            <person name="Zhang X."/>
            <person name="Feng X."/>
            <person name="Tao J."/>
            <person name="Ma L."/>
            <person name="Xiao Y."/>
            <person name="Liang Y."/>
            <person name="Liu X."/>
            <person name="Yin H."/>
        </authorList>
    </citation>
    <scope>NUCLEOTIDE SEQUENCE [LARGE SCALE GENOMIC DNA]</scope>
    <source>
        <strain evidence="1 2">A02</strain>
    </source>
</reference>
<protein>
    <submittedName>
        <fullName evidence="1">Uncharacterized protein</fullName>
    </submittedName>
</protein>
<evidence type="ECO:0000313" key="2">
    <source>
        <dbReference type="Proteomes" id="UP000094893"/>
    </source>
</evidence>
<dbReference type="EMBL" id="LWSA01000252">
    <property type="protein sequence ID" value="OCX69332.1"/>
    <property type="molecule type" value="Genomic_DNA"/>
</dbReference>
<name>A0A1C2JLE2_ACITH</name>
<proteinExistence type="predicted"/>
<sequence length="214" mass="24369">MKEDKDGLLPTNNVVALDGRFYYGSEEIFVDPLCGDVVDYLTPKPALWRGARLRFTKDHYRMKRAPIIGVPFSRAFEEAKSISSGLQKSMFENPNWTNYQGKAVVATMLAHTSASRTAIEFQAWQFLDVSTETFYVHAIIEKASERVIHLDGATMIHSDEQHSEIRSFARKLKGDGYTKHFRIDGEFDVSAAKDVMDLYFPIQALTKEFLDAMQ</sequence>
<dbReference type="AlphaFoldDB" id="A0A1C2JLE2"/>
<gene>
    <name evidence="1" type="ORF">A6P07_16715</name>
</gene>